<sequence>MLTDAYITGSASKRSKRPSDSKHLGKRYLRRTRSSRTSRRGVRDPVGTPCVTTFHAGSGRIWRYVTYMACGVSGMFRHTDFTGTCDSVRPSASMLPLFLLPFLLASVYAYPIPAAPGAALTRLGRTRSRSRLPLGIPFIPSQPRRIGLLGRLAGSRTEARASAVRVHHSPDTVETWQLSDGACGAESRRSTGRGSASSAALSREEMIEKAWAELLSPPDTAEGVRSWFDEEFVGELEDELSDGEAEEMEQEVGDETSWWRRLGLGGGSREEGDTDGGQGWEEEEMTTPSSLFGDADDQRAQARFGVAPSQTTGGWVQGADHEWYLVHHE</sequence>
<feature type="region of interest" description="Disordered" evidence="1">
    <location>
        <begin position="180"/>
        <end position="201"/>
    </location>
</feature>
<dbReference type="EMBL" id="JAKWFO010000016">
    <property type="protein sequence ID" value="KAI9631810.1"/>
    <property type="molecule type" value="Genomic_DNA"/>
</dbReference>
<name>A0AA38H0S2_9TREE</name>
<feature type="compositionally biased region" description="Basic residues" evidence="1">
    <location>
        <begin position="24"/>
        <end position="40"/>
    </location>
</feature>
<protein>
    <submittedName>
        <fullName evidence="2">Uncharacterized protein</fullName>
    </submittedName>
</protein>
<feature type="compositionally biased region" description="Low complexity" evidence="1">
    <location>
        <begin position="192"/>
        <end position="201"/>
    </location>
</feature>
<evidence type="ECO:0000313" key="2">
    <source>
        <dbReference type="EMBL" id="KAI9631810.1"/>
    </source>
</evidence>
<feature type="region of interest" description="Disordered" evidence="1">
    <location>
        <begin position="260"/>
        <end position="299"/>
    </location>
</feature>
<dbReference type="GeneID" id="77727347"/>
<dbReference type="RefSeq" id="XP_052941587.1">
    <property type="nucleotide sequence ID" value="XM_053088142.1"/>
</dbReference>
<evidence type="ECO:0000256" key="1">
    <source>
        <dbReference type="SAM" id="MobiDB-lite"/>
    </source>
</evidence>
<comment type="caution">
    <text evidence="2">The sequence shown here is derived from an EMBL/GenBank/DDBJ whole genome shotgun (WGS) entry which is preliminary data.</text>
</comment>
<dbReference type="Proteomes" id="UP001164286">
    <property type="component" value="Unassembled WGS sequence"/>
</dbReference>
<gene>
    <name evidence="2" type="ORF">MKK02DRAFT_30811</name>
</gene>
<reference evidence="2" key="1">
    <citation type="journal article" date="2022" name="G3 (Bethesda)">
        <title>High quality genome of the basidiomycete yeast Dioszegia hungarica PDD-24b-2 isolated from cloud water.</title>
        <authorList>
            <person name="Jarrige D."/>
            <person name="Haridas S."/>
            <person name="Bleykasten-Grosshans C."/>
            <person name="Joly M."/>
            <person name="Nadalig T."/>
            <person name="Sancelme M."/>
            <person name="Vuilleumier S."/>
            <person name="Grigoriev I.V."/>
            <person name="Amato P."/>
            <person name="Bringel F."/>
        </authorList>
    </citation>
    <scope>NUCLEOTIDE SEQUENCE</scope>
    <source>
        <strain evidence="2">PDD-24b-2</strain>
    </source>
</reference>
<proteinExistence type="predicted"/>
<keyword evidence="3" id="KW-1185">Reference proteome</keyword>
<organism evidence="2 3">
    <name type="scientific">Dioszegia hungarica</name>
    <dbReference type="NCBI Taxonomy" id="4972"/>
    <lineage>
        <taxon>Eukaryota</taxon>
        <taxon>Fungi</taxon>
        <taxon>Dikarya</taxon>
        <taxon>Basidiomycota</taxon>
        <taxon>Agaricomycotina</taxon>
        <taxon>Tremellomycetes</taxon>
        <taxon>Tremellales</taxon>
        <taxon>Bulleribasidiaceae</taxon>
        <taxon>Dioszegia</taxon>
    </lineage>
</organism>
<accession>A0AA38H0S2</accession>
<evidence type="ECO:0000313" key="3">
    <source>
        <dbReference type="Proteomes" id="UP001164286"/>
    </source>
</evidence>
<feature type="region of interest" description="Disordered" evidence="1">
    <location>
        <begin position="1"/>
        <end position="46"/>
    </location>
</feature>
<dbReference type="AlphaFoldDB" id="A0AA38H0S2"/>